<protein>
    <submittedName>
        <fullName evidence="2">Uncharacterized protein</fullName>
    </submittedName>
</protein>
<evidence type="ECO:0000313" key="2">
    <source>
        <dbReference type="EMBL" id="SPD18560.1"/>
    </source>
</evidence>
<keyword evidence="1" id="KW-0472">Membrane</keyword>
<gene>
    <name evidence="2" type="ORF">FSB_LOCUS46442</name>
</gene>
<proteinExistence type="predicted"/>
<evidence type="ECO:0000256" key="1">
    <source>
        <dbReference type="SAM" id="Phobius"/>
    </source>
</evidence>
<keyword evidence="1" id="KW-0812">Transmembrane</keyword>
<dbReference type="PANTHER" id="PTHR31170:SF25">
    <property type="entry name" value="BNAA09G04570D PROTEIN"/>
    <property type="match status" value="1"/>
</dbReference>
<name>A0A2N9I3H2_FAGSY</name>
<dbReference type="PANTHER" id="PTHR31170">
    <property type="entry name" value="BNAC04G53230D PROTEIN"/>
    <property type="match status" value="1"/>
</dbReference>
<dbReference type="AlphaFoldDB" id="A0A2N9I3H2"/>
<feature type="transmembrane region" description="Helical" evidence="1">
    <location>
        <begin position="440"/>
        <end position="461"/>
    </location>
</feature>
<accession>A0A2N9I3H2</accession>
<keyword evidence="1" id="KW-1133">Transmembrane helix</keyword>
<dbReference type="InterPro" id="IPR004158">
    <property type="entry name" value="DUF247_pln"/>
</dbReference>
<dbReference type="EMBL" id="OIVN01004657">
    <property type="protein sequence ID" value="SPD18560.1"/>
    <property type="molecule type" value="Genomic_DNA"/>
</dbReference>
<sequence>MPGSVNLQNEISMEGEGNDWLCNHSNIPTELRSLMDDKGHPIKKKSPREVTCGKVSPILRNRERSKHYYDPMVASFGPYHHGKPELQEAETLKTEIMLQFIAESHKPIMEFYSKVREMNRDIRACYVDGSTDEYCDNKFALMMLRDGCLILHIIDITVNLKGDETFVLAQREGILRLHYLVRDMILLENQIPFRVLDVLMSLRYEEKVGLRMIKKFIYLLSWGISPKKVTGDEDKKPLHVNHLLDFIQKEFSKEGGQSQKPQVIEGPHDKDYIPSFGSVGELKAKGIHFKSNNSSSLCLSKKIKKSLSLRDVEFKSGFFYGELKLPPLILHSNTIILYTNLVAFELGPPIIEDLVITSYINFLNTLIDNPNDVKELRSKRILFNNLGSDEEVVQMFREFATYWPNLLLYQSVTGDIEKHINSNIRTWIADIISKYFSNPWSAIGLIAAIIVIGLSALQTYFNINPVKDKCS</sequence>
<reference evidence="2" key="1">
    <citation type="submission" date="2018-02" db="EMBL/GenBank/DDBJ databases">
        <authorList>
            <person name="Cohen D.B."/>
            <person name="Kent A.D."/>
        </authorList>
    </citation>
    <scope>NUCLEOTIDE SEQUENCE</scope>
</reference>
<dbReference type="Pfam" id="PF03140">
    <property type="entry name" value="DUF247"/>
    <property type="match status" value="1"/>
</dbReference>
<organism evidence="2">
    <name type="scientific">Fagus sylvatica</name>
    <name type="common">Beechnut</name>
    <dbReference type="NCBI Taxonomy" id="28930"/>
    <lineage>
        <taxon>Eukaryota</taxon>
        <taxon>Viridiplantae</taxon>
        <taxon>Streptophyta</taxon>
        <taxon>Embryophyta</taxon>
        <taxon>Tracheophyta</taxon>
        <taxon>Spermatophyta</taxon>
        <taxon>Magnoliopsida</taxon>
        <taxon>eudicotyledons</taxon>
        <taxon>Gunneridae</taxon>
        <taxon>Pentapetalae</taxon>
        <taxon>rosids</taxon>
        <taxon>fabids</taxon>
        <taxon>Fagales</taxon>
        <taxon>Fagaceae</taxon>
        <taxon>Fagus</taxon>
    </lineage>
</organism>